<evidence type="ECO:0000256" key="4">
    <source>
        <dbReference type="ARBA" id="ARBA00012438"/>
    </source>
</evidence>
<dbReference type="Gene3D" id="3.30.565.10">
    <property type="entry name" value="Histidine kinase-like ATPase, C-terminal domain"/>
    <property type="match status" value="1"/>
</dbReference>
<proteinExistence type="predicted"/>
<dbReference type="SMART" id="SM00304">
    <property type="entry name" value="HAMP"/>
    <property type="match status" value="1"/>
</dbReference>
<dbReference type="PROSITE" id="PS50885">
    <property type="entry name" value="HAMP"/>
    <property type="match status" value="1"/>
</dbReference>
<keyword evidence="11" id="KW-0067">ATP-binding</keyword>
<dbReference type="EC" id="2.7.13.3" evidence="4"/>
<comment type="catalytic activity">
    <reaction evidence="1">
        <text>ATP + protein L-histidine = ADP + protein N-phospho-L-histidine.</text>
        <dbReference type="EC" id="2.7.13.3"/>
    </reaction>
</comment>
<dbReference type="Pfam" id="PF00989">
    <property type="entry name" value="PAS"/>
    <property type="match status" value="1"/>
</dbReference>
<keyword evidence="13" id="KW-0902">Two-component regulatory system</keyword>
<dbReference type="Pfam" id="PF00512">
    <property type="entry name" value="HisKA"/>
    <property type="match status" value="1"/>
</dbReference>
<dbReference type="SUPFAM" id="SSF158472">
    <property type="entry name" value="HAMP domain-like"/>
    <property type="match status" value="1"/>
</dbReference>
<keyword evidence="12 15" id="KW-1133">Transmembrane helix</keyword>
<organism evidence="19 20">
    <name type="scientific">Sphingobacterium olei</name>
    <dbReference type="NCBI Taxonomy" id="2571155"/>
    <lineage>
        <taxon>Bacteria</taxon>
        <taxon>Pseudomonadati</taxon>
        <taxon>Bacteroidota</taxon>
        <taxon>Sphingobacteriia</taxon>
        <taxon>Sphingobacteriales</taxon>
        <taxon>Sphingobacteriaceae</taxon>
        <taxon>Sphingobacterium</taxon>
    </lineage>
</organism>
<accession>A0A4U0P201</accession>
<dbReference type="CDD" id="cd00130">
    <property type="entry name" value="PAS"/>
    <property type="match status" value="1"/>
</dbReference>
<evidence type="ECO:0000313" key="20">
    <source>
        <dbReference type="Proteomes" id="UP000306808"/>
    </source>
</evidence>
<comment type="caution">
    <text evidence="19">The sequence shown here is derived from an EMBL/GenBank/DDBJ whole genome shotgun (WGS) entry which is preliminary data.</text>
</comment>
<feature type="domain" description="HAMP" evidence="18">
    <location>
        <begin position="166"/>
        <end position="218"/>
    </location>
</feature>
<evidence type="ECO:0000256" key="13">
    <source>
        <dbReference type="ARBA" id="ARBA00023012"/>
    </source>
</evidence>
<dbReference type="GO" id="GO:0005524">
    <property type="term" value="F:ATP binding"/>
    <property type="evidence" value="ECO:0007669"/>
    <property type="project" value="UniProtKB-KW"/>
</dbReference>
<dbReference type="InterPro" id="IPR003594">
    <property type="entry name" value="HATPase_dom"/>
</dbReference>
<dbReference type="CDD" id="cd00082">
    <property type="entry name" value="HisKA"/>
    <property type="match status" value="1"/>
</dbReference>
<evidence type="ECO:0000256" key="9">
    <source>
        <dbReference type="ARBA" id="ARBA00022741"/>
    </source>
</evidence>
<evidence type="ECO:0000256" key="5">
    <source>
        <dbReference type="ARBA" id="ARBA00022475"/>
    </source>
</evidence>
<dbReference type="InterPro" id="IPR036097">
    <property type="entry name" value="HisK_dim/P_sf"/>
</dbReference>
<keyword evidence="5" id="KW-1003">Cell membrane</keyword>
<evidence type="ECO:0000256" key="1">
    <source>
        <dbReference type="ARBA" id="ARBA00000085"/>
    </source>
</evidence>
<dbReference type="InterPro" id="IPR036890">
    <property type="entry name" value="HATPase_C_sf"/>
</dbReference>
<evidence type="ECO:0000256" key="3">
    <source>
        <dbReference type="ARBA" id="ARBA00004236"/>
    </source>
</evidence>
<dbReference type="Gene3D" id="3.30.450.20">
    <property type="entry name" value="PAS domain"/>
    <property type="match status" value="1"/>
</dbReference>
<dbReference type="InterPro" id="IPR003661">
    <property type="entry name" value="HisK_dim/P_dom"/>
</dbReference>
<keyword evidence="9" id="KW-0547">Nucleotide-binding</keyword>
<dbReference type="GO" id="GO:0000156">
    <property type="term" value="F:phosphorelay response regulator activity"/>
    <property type="evidence" value="ECO:0007669"/>
    <property type="project" value="TreeGrafter"/>
</dbReference>
<evidence type="ECO:0000256" key="14">
    <source>
        <dbReference type="ARBA" id="ARBA00023136"/>
    </source>
</evidence>
<dbReference type="PANTHER" id="PTHR42878">
    <property type="entry name" value="TWO-COMPONENT HISTIDINE KINASE"/>
    <property type="match status" value="1"/>
</dbReference>
<feature type="domain" description="PAS" evidence="17">
    <location>
        <begin position="227"/>
        <end position="273"/>
    </location>
</feature>
<keyword evidence="14 15" id="KW-0472">Membrane</keyword>
<dbReference type="CDD" id="cd06225">
    <property type="entry name" value="HAMP"/>
    <property type="match status" value="1"/>
</dbReference>
<feature type="transmembrane region" description="Helical" evidence="15">
    <location>
        <begin position="142"/>
        <end position="164"/>
    </location>
</feature>
<sequence length="583" mass="65631">MKIKAKLTFGVGLLFLLILALAAVSGRYIHQLKRDTNNILVANYNTLQYSRNMLIALESIGEDTTAINTFNENLIKQQQNVTEIGEKEVTNLVMKHFSMLRNNPEDTVLISSIRGDITELMRLNMEAIEQKSNIADATAQKAIVIISVTGSLCFLIAFILLVNLPSGIANPIKELTESIKEIAAQNYKKRVHFESHNEFGDLAKSFNTMAEKLEEYSESRLDKILKGKKRIETLINNMHDPVIGIDETNKVLFANDEALKITGLEEKDLIGRQIQDIAVTNDLIRDIVKDIFRSEAGKIKSEQLKIFADGKESYFEKEILDINIIPTGETQSQFIGQVIMLRNITPFKELDLAKTNFMGTVSHEFKTPISSIQMSLQLLENKQIGNLNIEQKNLVESIKEDTLRLLRITGELLNITQVESGSIQINLQPSPINPIIEYAVHANKSAADHKKIAIDVNTDDTSIVYADSEKTAWVMTNLISNAVRYSYENSIIFVKYKKENNKIQFSVADTGQGIHPQYLTKIFERYFRVPGAKKEGTGLGLSISKEFIEAQGGEIWVDSEYGVGSTFYFTLNIAPHNMKNEEK</sequence>
<dbReference type="InterPro" id="IPR000014">
    <property type="entry name" value="PAS"/>
</dbReference>
<evidence type="ECO:0000256" key="6">
    <source>
        <dbReference type="ARBA" id="ARBA00022553"/>
    </source>
</evidence>
<dbReference type="SMART" id="SM00091">
    <property type="entry name" value="PAS"/>
    <property type="match status" value="1"/>
</dbReference>
<dbReference type="Proteomes" id="UP000306808">
    <property type="component" value="Unassembled WGS sequence"/>
</dbReference>
<dbReference type="SMART" id="SM00387">
    <property type="entry name" value="HATPase_c"/>
    <property type="match status" value="1"/>
</dbReference>
<reference evidence="19 20" key="1">
    <citation type="submission" date="2019-04" db="EMBL/GenBank/DDBJ databases">
        <title>Sphingobacterium olei sp. nov., isolated from oil-contaminated soil.</title>
        <authorList>
            <person name="Liu B."/>
        </authorList>
    </citation>
    <scope>NUCLEOTIDE SEQUENCE [LARGE SCALE GENOMIC DNA]</scope>
    <source>
        <strain evidence="19 20">HAL-9</strain>
    </source>
</reference>
<evidence type="ECO:0000259" key="18">
    <source>
        <dbReference type="PROSITE" id="PS50885"/>
    </source>
</evidence>
<keyword evidence="20" id="KW-1185">Reference proteome</keyword>
<dbReference type="GO" id="GO:0005886">
    <property type="term" value="C:plasma membrane"/>
    <property type="evidence" value="ECO:0007669"/>
    <property type="project" value="UniProtKB-SubCell"/>
</dbReference>
<dbReference type="GO" id="GO:0007234">
    <property type="term" value="P:osmosensory signaling via phosphorelay pathway"/>
    <property type="evidence" value="ECO:0007669"/>
    <property type="project" value="TreeGrafter"/>
</dbReference>
<dbReference type="InterPro" id="IPR003660">
    <property type="entry name" value="HAMP_dom"/>
</dbReference>
<evidence type="ECO:0000313" key="19">
    <source>
        <dbReference type="EMBL" id="TJZ61110.1"/>
    </source>
</evidence>
<keyword evidence="6" id="KW-0597">Phosphoprotein</keyword>
<evidence type="ECO:0000256" key="2">
    <source>
        <dbReference type="ARBA" id="ARBA00004141"/>
    </source>
</evidence>
<keyword evidence="10" id="KW-0418">Kinase</keyword>
<dbReference type="AlphaFoldDB" id="A0A4U0P201"/>
<evidence type="ECO:0000256" key="12">
    <source>
        <dbReference type="ARBA" id="ARBA00022989"/>
    </source>
</evidence>
<evidence type="ECO:0000259" key="16">
    <source>
        <dbReference type="PROSITE" id="PS50109"/>
    </source>
</evidence>
<dbReference type="NCBIfam" id="TIGR00229">
    <property type="entry name" value="sensory_box"/>
    <property type="match status" value="1"/>
</dbReference>
<dbReference type="InterPro" id="IPR013767">
    <property type="entry name" value="PAS_fold"/>
</dbReference>
<dbReference type="Gene3D" id="6.10.340.10">
    <property type="match status" value="1"/>
</dbReference>
<evidence type="ECO:0000256" key="8">
    <source>
        <dbReference type="ARBA" id="ARBA00022692"/>
    </source>
</evidence>
<dbReference type="RefSeq" id="WP_136900768.1">
    <property type="nucleotide sequence ID" value="NZ_SUME01000003.1"/>
</dbReference>
<dbReference type="Gene3D" id="1.10.287.130">
    <property type="match status" value="1"/>
</dbReference>
<feature type="domain" description="Histidine kinase" evidence="16">
    <location>
        <begin position="360"/>
        <end position="575"/>
    </location>
</feature>
<keyword evidence="8 15" id="KW-0812">Transmembrane</keyword>
<dbReference type="InterPro" id="IPR004358">
    <property type="entry name" value="Sig_transdc_His_kin-like_C"/>
</dbReference>
<protein>
    <recommendedName>
        <fullName evidence="4">histidine kinase</fullName>
        <ecNumber evidence="4">2.7.13.3</ecNumber>
    </recommendedName>
</protein>
<dbReference type="Pfam" id="PF02518">
    <property type="entry name" value="HATPase_c"/>
    <property type="match status" value="1"/>
</dbReference>
<dbReference type="Pfam" id="PF00672">
    <property type="entry name" value="HAMP"/>
    <property type="match status" value="1"/>
</dbReference>
<dbReference type="EMBL" id="SUME01000003">
    <property type="protein sequence ID" value="TJZ61110.1"/>
    <property type="molecule type" value="Genomic_DNA"/>
</dbReference>
<dbReference type="InterPro" id="IPR050351">
    <property type="entry name" value="BphY/WalK/GraS-like"/>
</dbReference>
<dbReference type="OrthoDB" id="9813151at2"/>
<evidence type="ECO:0000259" key="17">
    <source>
        <dbReference type="PROSITE" id="PS50112"/>
    </source>
</evidence>
<dbReference type="SUPFAM" id="SSF55785">
    <property type="entry name" value="PYP-like sensor domain (PAS domain)"/>
    <property type="match status" value="1"/>
</dbReference>
<dbReference type="FunFam" id="3.30.565.10:FF:000023">
    <property type="entry name" value="PAS domain-containing sensor histidine kinase"/>
    <property type="match status" value="1"/>
</dbReference>
<gene>
    <name evidence="19" type="ORF">FAZ15_07840</name>
</gene>
<dbReference type="InterPro" id="IPR035965">
    <property type="entry name" value="PAS-like_dom_sf"/>
</dbReference>
<dbReference type="SUPFAM" id="SSF55874">
    <property type="entry name" value="ATPase domain of HSP90 chaperone/DNA topoisomerase II/histidine kinase"/>
    <property type="match status" value="1"/>
</dbReference>
<dbReference type="PANTHER" id="PTHR42878:SF7">
    <property type="entry name" value="SENSOR HISTIDINE KINASE GLRK"/>
    <property type="match status" value="1"/>
</dbReference>
<dbReference type="InterPro" id="IPR005467">
    <property type="entry name" value="His_kinase_dom"/>
</dbReference>
<dbReference type="PROSITE" id="PS50112">
    <property type="entry name" value="PAS"/>
    <property type="match status" value="1"/>
</dbReference>
<evidence type="ECO:0000256" key="15">
    <source>
        <dbReference type="SAM" id="Phobius"/>
    </source>
</evidence>
<evidence type="ECO:0000256" key="11">
    <source>
        <dbReference type="ARBA" id="ARBA00022840"/>
    </source>
</evidence>
<dbReference type="PRINTS" id="PR00344">
    <property type="entry name" value="BCTRLSENSOR"/>
</dbReference>
<comment type="subcellular location">
    <subcellularLocation>
        <location evidence="3">Cell membrane</location>
    </subcellularLocation>
    <subcellularLocation>
        <location evidence="2">Membrane</location>
        <topology evidence="2">Multi-pass membrane protein</topology>
    </subcellularLocation>
</comment>
<keyword evidence="7" id="KW-0808">Transferase</keyword>
<dbReference type="GO" id="GO:0006355">
    <property type="term" value="P:regulation of DNA-templated transcription"/>
    <property type="evidence" value="ECO:0007669"/>
    <property type="project" value="InterPro"/>
</dbReference>
<dbReference type="SUPFAM" id="SSF47384">
    <property type="entry name" value="Homodimeric domain of signal transducing histidine kinase"/>
    <property type="match status" value="1"/>
</dbReference>
<dbReference type="GO" id="GO:0030295">
    <property type="term" value="F:protein kinase activator activity"/>
    <property type="evidence" value="ECO:0007669"/>
    <property type="project" value="TreeGrafter"/>
</dbReference>
<name>A0A4U0P201_9SPHI</name>
<dbReference type="PROSITE" id="PS50109">
    <property type="entry name" value="HIS_KIN"/>
    <property type="match status" value="1"/>
</dbReference>
<evidence type="ECO:0000256" key="10">
    <source>
        <dbReference type="ARBA" id="ARBA00022777"/>
    </source>
</evidence>
<dbReference type="GO" id="GO:0000155">
    <property type="term" value="F:phosphorelay sensor kinase activity"/>
    <property type="evidence" value="ECO:0007669"/>
    <property type="project" value="InterPro"/>
</dbReference>
<evidence type="ECO:0000256" key="7">
    <source>
        <dbReference type="ARBA" id="ARBA00022679"/>
    </source>
</evidence>
<dbReference type="SMART" id="SM00388">
    <property type="entry name" value="HisKA"/>
    <property type="match status" value="1"/>
</dbReference>